<dbReference type="SUPFAM" id="SSF52540">
    <property type="entry name" value="P-loop containing nucleoside triphosphate hydrolases"/>
    <property type="match status" value="1"/>
</dbReference>
<comment type="caution">
    <text evidence="1">The sequence shown here is derived from an EMBL/GenBank/DDBJ whole genome shotgun (WGS) entry which is preliminary data.</text>
</comment>
<gene>
    <name evidence="1" type="ORF">COLINT_02339</name>
</gene>
<dbReference type="eggNOG" id="COG4626">
    <property type="taxonomic scope" value="Bacteria"/>
</dbReference>
<dbReference type="Proteomes" id="UP000003295">
    <property type="component" value="Unassembled WGS sequence"/>
</dbReference>
<organism evidence="1 2">
    <name type="scientific">Collinsella intestinalis DSM 13280</name>
    <dbReference type="NCBI Taxonomy" id="521003"/>
    <lineage>
        <taxon>Bacteria</taxon>
        <taxon>Bacillati</taxon>
        <taxon>Actinomycetota</taxon>
        <taxon>Coriobacteriia</taxon>
        <taxon>Coriobacteriales</taxon>
        <taxon>Coriobacteriaceae</taxon>
        <taxon>Collinsella</taxon>
    </lineage>
</organism>
<sequence>MKPRQTPTLELNVPDGFEGAADIATELASQYFGAPMPWQPHLLDVMLATDGDGMYVNSEVGISVPRQNGKSWVVRSRCFDGLMRGEKILYTCHHGDTSDEMFQELKAPFEDDEEEELRDLLKYVRKTNGKQAIVLNNGGTIRFTTRTDSGGRGKSFDVLIIDEAQELTDMQQAALLPAISAGKMHNPQTIYLGTPPGPKCLGTVFANLRKSILKGDSQMAWMEWGATEIGDKNDRARWYECNPSLGIVLELKAVESECNQMAPDTFARERLGWWADDAEVANPALPPGLWAKREVRKAMAGGKLAFGVKFSTDGRTAAISWARAVRGGPSYVELYDVACTDGGTAGISDMLLRNKGEIAAVCIDGKSGADALIQRLGDNAFPKKAVITGSPAIVQAAASMLLDELKDGSLGHIASPALDESAARSVKRDIGAAGGWGFGDGPNSMAAPIESASLALYAARTTKRDPSRKQEANF</sequence>
<accession>C4F8G8</accession>
<name>C4F8G8_9ACTN</name>
<dbReference type="Pfam" id="PF03237">
    <property type="entry name" value="Terminase_6N"/>
    <property type="match status" value="1"/>
</dbReference>
<dbReference type="Gene3D" id="3.40.50.300">
    <property type="entry name" value="P-loop containing nucleotide triphosphate hydrolases"/>
    <property type="match status" value="1"/>
</dbReference>
<evidence type="ECO:0000313" key="2">
    <source>
        <dbReference type="Proteomes" id="UP000003295"/>
    </source>
</evidence>
<dbReference type="STRING" id="521003.COLINT_02339"/>
<dbReference type="HOGENOM" id="CLU_030716_1_0_11"/>
<protein>
    <submittedName>
        <fullName evidence="1">Putative phage terminase, large subunit</fullName>
    </submittedName>
</protein>
<reference evidence="1 2" key="1">
    <citation type="submission" date="2009-04" db="EMBL/GenBank/DDBJ databases">
        <authorList>
            <person name="Weinstock G."/>
            <person name="Sodergren E."/>
            <person name="Clifton S."/>
            <person name="Fulton L."/>
            <person name="Fulton B."/>
            <person name="Courtney L."/>
            <person name="Fronick C."/>
            <person name="Harrison M."/>
            <person name="Strong C."/>
            <person name="Farmer C."/>
            <person name="Delahaunty K."/>
            <person name="Markovic C."/>
            <person name="Hall O."/>
            <person name="Minx P."/>
            <person name="Tomlinson C."/>
            <person name="Mitreva M."/>
            <person name="Nelson J."/>
            <person name="Hou S."/>
            <person name="Wollam A."/>
            <person name="Pepin K.H."/>
            <person name="Johnson M."/>
            <person name="Bhonagiri V."/>
            <person name="Nash W.E."/>
            <person name="Warren W."/>
            <person name="Chinwalla A."/>
            <person name="Mardis E.R."/>
            <person name="Wilson R.K."/>
        </authorList>
    </citation>
    <scope>NUCLEOTIDE SEQUENCE [LARGE SCALE GENOMIC DNA]</scope>
    <source>
        <strain evidence="1 2">DSM 13280</strain>
    </source>
</reference>
<dbReference type="InterPro" id="IPR027417">
    <property type="entry name" value="P-loop_NTPase"/>
</dbReference>
<dbReference type="AlphaFoldDB" id="C4F8G8"/>
<dbReference type="RefSeq" id="WP_006722583.1">
    <property type="nucleotide sequence ID" value="NZ_GG692710.1"/>
</dbReference>
<dbReference type="EMBL" id="ABXH02000005">
    <property type="protein sequence ID" value="EEP44840.1"/>
    <property type="molecule type" value="Genomic_DNA"/>
</dbReference>
<proteinExistence type="predicted"/>
<evidence type="ECO:0000313" key="1">
    <source>
        <dbReference type="EMBL" id="EEP44840.1"/>
    </source>
</evidence>